<keyword evidence="1" id="KW-1133">Transmembrane helix</keyword>
<reference evidence="2" key="1">
    <citation type="journal article" date="2021" name="Proc. Natl. Acad. Sci. U.S.A.">
        <title>A Catalog of Tens of Thousands of Viruses from Human Metagenomes Reveals Hidden Associations with Chronic Diseases.</title>
        <authorList>
            <person name="Tisza M.J."/>
            <person name="Buck C.B."/>
        </authorList>
    </citation>
    <scope>NUCLEOTIDE SEQUENCE</scope>
    <source>
        <strain evidence="2">Ct8Hx23</strain>
    </source>
</reference>
<name>A0A8S5P900_9CAUD</name>
<keyword evidence="1" id="KW-0812">Transmembrane</keyword>
<keyword evidence="1" id="KW-0472">Membrane</keyword>
<dbReference type="EMBL" id="BK015355">
    <property type="protein sequence ID" value="DAE02915.1"/>
    <property type="molecule type" value="Genomic_DNA"/>
</dbReference>
<evidence type="ECO:0000256" key="1">
    <source>
        <dbReference type="SAM" id="Phobius"/>
    </source>
</evidence>
<accession>A0A8S5P900</accession>
<proteinExistence type="predicted"/>
<feature type="transmembrane region" description="Helical" evidence="1">
    <location>
        <begin position="6"/>
        <end position="27"/>
    </location>
</feature>
<sequence length="123" mass="14065">MGAILNEFTGVITALATGVTAMSLFFYRKPIVIRNGINIQVVNTNKKVILIKLKVEDSPEIIDEECNNIYPDKLISLLPSEIKNFKFRDETMLLMYEKLEINGSHFHISTPIFYINFSSDYNS</sequence>
<protein>
    <submittedName>
        <fullName evidence="2">Uncharacterized protein</fullName>
    </submittedName>
</protein>
<organism evidence="2">
    <name type="scientific">Siphoviridae sp. ct8Hx23</name>
    <dbReference type="NCBI Taxonomy" id="2825360"/>
    <lineage>
        <taxon>Viruses</taxon>
        <taxon>Duplodnaviria</taxon>
        <taxon>Heunggongvirae</taxon>
        <taxon>Uroviricota</taxon>
        <taxon>Caudoviricetes</taxon>
    </lineage>
</organism>
<evidence type="ECO:0000313" key="2">
    <source>
        <dbReference type="EMBL" id="DAE02915.1"/>
    </source>
</evidence>